<feature type="compositionally biased region" description="Acidic residues" evidence="1">
    <location>
        <begin position="709"/>
        <end position="723"/>
    </location>
</feature>
<feature type="compositionally biased region" description="Basic residues" evidence="1">
    <location>
        <begin position="780"/>
        <end position="792"/>
    </location>
</feature>
<feature type="region of interest" description="Disordered" evidence="1">
    <location>
        <begin position="263"/>
        <end position="284"/>
    </location>
</feature>
<dbReference type="EMBL" id="CAFZ01000350">
    <property type="protein sequence ID" value="CCA74750.1"/>
    <property type="molecule type" value="Genomic_DNA"/>
</dbReference>
<dbReference type="Gene3D" id="3.40.50.150">
    <property type="entry name" value="Vaccinia Virus protein VP39"/>
    <property type="match status" value="2"/>
</dbReference>
<accession>G4TTV7</accession>
<feature type="compositionally biased region" description="Acidic residues" evidence="1">
    <location>
        <begin position="998"/>
        <end position="1007"/>
    </location>
</feature>
<organism evidence="2 3">
    <name type="scientific">Serendipita indica (strain DSM 11827)</name>
    <name type="common">Root endophyte fungus</name>
    <name type="synonym">Piriformospora indica</name>
    <dbReference type="NCBI Taxonomy" id="1109443"/>
    <lineage>
        <taxon>Eukaryota</taxon>
        <taxon>Fungi</taxon>
        <taxon>Dikarya</taxon>
        <taxon>Basidiomycota</taxon>
        <taxon>Agaricomycotina</taxon>
        <taxon>Agaricomycetes</taxon>
        <taxon>Sebacinales</taxon>
        <taxon>Serendipitaceae</taxon>
        <taxon>Serendipita</taxon>
    </lineage>
</organism>
<dbReference type="CDD" id="cd02440">
    <property type="entry name" value="AdoMet_MTases"/>
    <property type="match status" value="1"/>
</dbReference>
<dbReference type="InParanoid" id="G4TTV7"/>
<dbReference type="SUPFAM" id="SSF53335">
    <property type="entry name" value="S-adenosyl-L-methionine-dependent methyltransferases"/>
    <property type="match status" value="1"/>
</dbReference>
<dbReference type="STRING" id="1109443.G4TTV7"/>
<proteinExistence type="predicted"/>
<feature type="compositionally biased region" description="Low complexity" evidence="1">
    <location>
        <begin position="324"/>
        <end position="333"/>
    </location>
</feature>
<name>G4TTV7_SERID</name>
<dbReference type="HOGENOM" id="CLU_270864_0_0_1"/>
<feature type="compositionally biased region" description="Polar residues" evidence="1">
    <location>
        <begin position="1062"/>
        <end position="1089"/>
    </location>
</feature>
<evidence type="ECO:0000256" key="1">
    <source>
        <dbReference type="SAM" id="MobiDB-lite"/>
    </source>
</evidence>
<gene>
    <name evidence="2" type="ORF">PIIN_08708</name>
</gene>
<dbReference type="InterPro" id="IPR029063">
    <property type="entry name" value="SAM-dependent_MTases_sf"/>
</dbReference>
<keyword evidence="3" id="KW-1185">Reference proteome</keyword>
<dbReference type="Proteomes" id="UP000007148">
    <property type="component" value="Unassembled WGS sequence"/>
</dbReference>
<dbReference type="AlphaFoldDB" id="G4TTV7"/>
<feature type="region of interest" description="Disordered" evidence="1">
    <location>
        <begin position="998"/>
        <end position="1182"/>
    </location>
</feature>
<feature type="compositionally biased region" description="Gly residues" evidence="1">
    <location>
        <begin position="510"/>
        <end position="527"/>
    </location>
</feature>
<feature type="compositionally biased region" description="Polar residues" evidence="1">
    <location>
        <begin position="29"/>
        <end position="43"/>
    </location>
</feature>
<evidence type="ECO:0000313" key="3">
    <source>
        <dbReference type="Proteomes" id="UP000007148"/>
    </source>
</evidence>
<dbReference type="OrthoDB" id="2013972at2759"/>
<feature type="compositionally biased region" description="Low complexity" evidence="1">
    <location>
        <begin position="1092"/>
        <end position="1106"/>
    </location>
</feature>
<feature type="region of interest" description="Disordered" evidence="1">
    <location>
        <begin position="680"/>
        <end position="799"/>
    </location>
</feature>
<feature type="region of interest" description="Disordered" evidence="1">
    <location>
        <begin position="1"/>
        <end position="64"/>
    </location>
</feature>
<dbReference type="PANTHER" id="PTHR43591">
    <property type="entry name" value="METHYLTRANSFERASE"/>
    <property type="match status" value="1"/>
</dbReference>
<protein>
    <submittedName>
        <fullName evidence="2">Uncharacterized protein</fullName>
    </submittedName>
</protein>
<evidence type="ECO:0000313" key="2">
    <source>
        <dbReference type="EMBL" id="CCA74750.1"/>
    </source>
</evidence>
<feature type="region of interest" description="Disordered" evidence="1">
    <location>
        <begin position="506"/>
        <end position="535"/>
    </location>
</feature>
<feature type="region of interest" description="Disordered" evidence="1">
    <location>
        <begin position="205"/>
        <end position="251"/>
    </location>
</feature>
<reference evidence="2 3" key="1">
    <citation type="journal article" date="2011" name="PLoS Pathog.">
        <title>Endophytic Life Strategies Decoded by Genome and Transcriptome Analyses of the Mutualistic Root Symbiont Piriformospora indica.</title>
        <authorList>
            <person name="Zuccaro A."/>
            <person name="Lahrmann U."/>
            <person name="Guldener U."/>
            <person name="Langen G."/>
            <person name="Pfiffi S."/>
            <person name="Biedenkopf D."/>
            <person name="Wong P."/>
            <person name="Samans B."/>
            <person name="Grimm C."/>
            <person name="Basiewicz M."/>
            <person name="Murat C."/>
            <person name="Martin F."/>
            <person name="Kogel K.H."/>
        </authorList>
    </citation>
    <scope>NUCLEOTIDE SEQUENCE [LARGE SCALE GENOMIC DNA]</scope>
    <source>
        <strain evidence="2 3">DSM 11827</strain>
    </source>
</reference>
<sequence>MSKDDKWMSNPYMFPGVTPSHLKRRSESHSSSPLVASSTSFVSSKKRPSTSHASGHKDYAPSVASTATSSTVKVRYPYTVLKNGKKHHAFPTDIIPYPLNYDNRILDAFILDSTPIQSHSASNSSPLMATSGWKPSLVPTIHTSDPSTHPKRVLDLGCGTGAWCVAAAQVWPYTQFTGLDMVAIQSVPSSVGVERIEEVVRRVKEGKSVAKVSPGAPRGTSGVPTLLTPSRPSTSSSSSLRSGSGGLHALHPLTTTMTNASMTSTASIGSNGSSGSGGSASQMQTPTIAHPYKTARGPYSPTQETSQPLFSVRASANVAIESSTSLRTTSLSTAEEDSNGNAASASSVLLHQCSTPSPLSQAHSSSQPQPTLPAHARIKWVHHNFLSRRGLPFGTGEFDLVRVNGVAQGVPEDRWDHLLAELTRVLALGGSLEIIEEDILFPVVLAPKITFGLARVGPNGQPLNAALAARQAGKEHQQSLKSAHQNALSSLNELNRQTLFYSEEHRPSALGGGVSPSGGTSPGGMTSGGYSPLTPTESSTYSSSFYDSLGSAAGNAGGAGSSGYYGIPASYMQYVQTVPALARSLPPLALVNPFLHQHQAHFVHDGTIMGSKKGGDVTPFAQDHAVLEKLYTSVYARRWINITPTNILAGSLGRQVELGGVVYSDCLEIHKPRGRVATVGESLEEEEGLEETLSARRRGSGGSQTLLEKEEDEEDGDTEEDAGDVPLSPPLTPTGEPRAARTGAYPPNMRRQKGGKSGSGTVAFPPKSTDAPMTGDSLVRKKSLSGKTRSRAKSTATQEVPTVDFKKHPTLALNASLHTMFPNLDNEVTRAVHLQRAWENVVACKEAMWEEFLHDSAMREKEANTSSSNAFPSSSSLGMGMGMAMAGGGSLVGAMGSLGGMGGMAAIGGMGGLTASMALPVAPFVVARRVPTLLDELEWADSDMRRSERERFDILLDRYEMRIRRHCAHAYENSGIPCLVARDRKGWANVEAGLDSSDEELLDDEAEPSSQSTPPLPNVGISSPVDSAPSDRGQAGGGHRELIAEEELSSSDEVTLAEPNSPRRSTSTAGRPSLASRLSPTSESPSHNLRVTLPTTASGGSSSSSSGGSGISPPLPTISPASLGTTGRLNPDGTPMINPSAVVAASLSRERARSGKQRKRSMSQREARTATSGEPEGPEELPSRILRAFIATKIQPPITV</sequence>
<comment type="caution">
    <text evidence="2">The sequence shown here is derived from an EMBL/GenBank/DDBJ whole genome shotgun (WGS) entry which is preliminary data.</text>
</comment>
<feature type="region of interest" description="Disordered" evidence="1">
    <location>
        <begin position="324"/>
        <end position="347"/>
    </location>
</feature>
<feature type="compositionally biased region" description="Low complexity" evidence="1">
    <location>
        <begin position="224"/>
        <end position="242"/>
    </location>
</feature>